<gene>
    <name evidence="2" type="ORF">PMAYCL1PPCAC_23344</name>
</gene>
<comment type="caution">
    <text evidence="2">The sequence shown here is derived from an EMBL/GenBank/DDBJ whole genome shotgun (WGS) entry which is preliminary data.</text>
</comment>
<feature type="compositionally biased region" description="Polar residues" evidence="1">
    <location>
        <begin position="37"/>
        <end position="59"/>
    </location>
</feature>
<feature type="compositionally biased region" description="Low complexity" evidence="1">
    <location>
        <begin position="68"/>
        <end position="77"/>
    </location>
</feature>
<feature type="compositionally biased region" description="Polar residues" evidence="1">
    <location>
        <begin position="80"/>
        <end position="91"/>
    </location>
</feature>
<accession>A0AAN5CYS1</accession>
<evidence type="ECO:0000256" key="1">
    <source>
        <dbReference type="SAM" id="MobiDB-lite"/>
    </source>
</evidence>
<proteinExistence type="predicted"/>
<feature type="region of interest" description="Disordered" evidence="1">
    <location>
        <begin position="1"/>
        <end position="138"/>
    </location>
</feature>
<evidence type="ECO:0000313" key="2">
    <source>
        <dbReference type="EMBL" id="GMR53149.1"/>
    </source>
</evidence>
<feature type="compositionally biased region" description="Polar residues" evidence="1">
    <location>
        <begin position="114"/>
        <end position="123"/>
    </location>
</feature>
<keyword evidence="3" id="KW-1185">Reference proteome</keyword>
<dbReference type="EMBL" id="BTRK01000005">
    <property type="protein sequence ID" value="GMR53149.1"/>
    <property type="molecule type" value="Genomic_DNA"/>
</dbReference>
<sequence>QPMQQQQPGGAAPSPWHRGVSGTMGYGAPPALASPWMQPQQFSTTAAPPPTSQFAPPTSQYAPPPTVQQPQQTKAAPSVQPMQQPVTQPRNETIDLLTDLFSSAPVGPAALQPTGVTKENQVHTTHAPSSGSPAPPPTTVSVATIYSEPDTVPAVAAAASSSTTVVRPAAAVMPMQQMSVQQGGGGEGREEQMLSISGATSVEYAPIGVNGSGEGKMRQGDGSSLSSLLNASTFSIGEGDSQRLAKKQLHASIRGQGAPPTLDPNDPLNQLDPFWTTK</sequence>
<feature type="compositionally biased region" description="Low complexity" evidence="1">
    <location>
        <begin position="1"/>
        <end position="15"/>
    </location>
</feature>
<organism evidence="2 3">
    <name type="scientific">Pristionchus mayeri</name>
    <dbReference type="NCBI Taxonomy" id="1317129"/>
    <lineage>
        <taxon>Eukaryota</taxon>
        <taxon>Metazoa</taxon>
        <taxon>Ecdysozoa</taxon>
        <taxon>Nematoda</taxon>
        <taxon>Chromadorea</taxon>
        <taxon>Rhabditida</taxon>
        <taxon>Rhabditina</taxon>
        <taxon>Diplogasteromorpha</taxon>
        <taxon>Diplogasteroidea</taxon>
        <taxon>Neodiplogasteridae</taxon>
        <taxon>Pristionchus</taxon>
    </lineage>
</organism>
<evidence type="ECO:0000313" key="3">
    <source>
        <dbReference type="Proteomes" id="UP001328107"/>
    </source>
</evidence>
<dbReference type="AlphaFoldDB" id="A0AAN5CYS1"/>
<feature type="non-terminal residue" evidence="2">
    <location>
        <position position="1"/>
    </location>
</feature>
<dbReference type="Proteomes" id="UP001328107">
    <property type="component" value="Unassembled WGS sequence"/>
</dbReference>
<name>A0AAN5CYS1_9BILA</name>
<protein>
    <submittedName>
        <fullName evidence="2">Uncharacterized protein</fullName>
    </submittedName>
</protein>
<reference evidence="3" key="1">
    <citation type="submission" date="2022-10" db="EMBL/GenBank/DDBJ databases">
        <title>Genome assembly of Pristionchus species.</title>
        <authorList>
            <person name="Yoshida K."/>
            <person name="Sommer R.J."/>
        </authorList>
    </citation>
    <scope>NUCLEOTIDE SEQUENCE [LARGE SCALE GENOMIC DNA]</scope>
    <source>
        <strain evidence="3">RS5460</strain>
    </source>
</reference>
<feature type="region of interest" description="Disordered" evidence="1">
    <location>
        <begin position="236"/>
        <end position="278"/>
    </location>
</feature>